<dbReference type="GO" id="GO:0016747">
    <property type="term" value="F:acyltransferase activity, transferring groups other than amino-acyl groups"/>
    <property type="evidence" value="ECO:0007669"/>
    <property type="project" value="InterPro"/>
</dbReference>
<sequence>MLRSGMTHVIQSVDQTNFADLARLIEARGGPHYCWCMAWRDKPPEVTRAKGTEGRALRRAAMQARVARGDHVGLLAYDGGTPVGWCSTGPLSTFARLGGPRDIDPAKTWAISCFFVPREHRGQGISHALTAGAIDTARAAGARLFQVTAVDAASPSYRFMGKVGLYESFGFRKVAMAGTRRHVMRLDL</sequence>
<dbReference type="EMBL" id="VSIY01000013">
    <property type="protein sequence ID" value="TYB80483.1"/>
    <property type="molecule type" value="Genomic_DNA"/>
</dbReference>
<dbReference type="Pfam" id="PF00583">
    <property type="entry name" value="Acetyltransf_1"/>
    <property type="match status" value="1"/>
</dbReference>
<reference evidence="2 3" key="1">
    <citation type="submission" date="2019-08" db="EMBL/GenBank/DDBJ databases">
        <title>Identification of a novel species of the genus Boseongicola.</title>
        <authorList>
            <person name="Zhang X.-Q."/>
        </authorList>
    </citation>
    <scope>NUCLEOTIDE SEQUENCE [LARGE SCALE GENOMIC DNA]</scope>
    <source>
        <strain evidence="2 3">HY14</strain>
    </source>
</reference>
<name>A0A5D0RGI3_9RHOB</name>
<keyword evidence="2" id="KW-0808">Transferase</keyword>
<evidence type="ECO:0000259" key="1">
    <source>
        <dbReference type="PROSITE" id="PS51186"/>
    </source>
</evidence>
<dbReference type="Proteomes" id="UP000322080">
    <property type="component" value="Unassembled WGS sequence"/>
</dbReference>
<dbReference type="InterPro" id="IPR000182">
    <property type="entry name" value="GNAT_dom"/>
</dbReference>
<evidence type="ECO:0000313" key="3">
    <source>
        <dbReference type="Proteomes" id="UP000322080"/>
    </source>
</evidence>
<proteinExistence type="predicted"/>
<dbReference type="PROSITE" id="PS51186">
    <property type="entry name" value="GNAT"/>
    <property type="match status" value="1"/>
</dbReference>
<dbReference type="InterPro" id="IPR016181">
    <property type="entry name" value="Acyl_CoA_acyltransferase"/>
</dbReference>
<gene>
    <name evidence="2" type="ORF">FVF75_12625</name>
</gene>
<dbReference type="Gene3D" id="3.40.630.30">
    <property type="match status" value="1"/>
</dbReference>
<evidence type="ECO:0000313" key="2">
    <source>
        <dbReference type="EMBL" id="TYB80483.1"/>
    </source>
</evidence>
<comment type="caution">
    <text evidence="2">The sequence shown here is derived from an EMBL/GenBank/DDBJ whole genome shotgun (WGS) entry which is preliminary data.</text>
</comment>
<keyword evidence="3" id="KW-1185">Reference proteome</keyword>
<organism evidence="2 3">
    <name type="scientific">Maritimibacter fusiformis</name>
    <dbReference type="NCBI Taxonomy" id="2603819"/>
    <lineage>
        <taxon>Bacteria</taxon>
        <taxon>Pseudomonadati</taxon>
        <taxon>Pseudomonadota</taxon>
        <taxon>Alphaproteobacteria</taxon>
        <taxon>Rhodobacterales</taxon>
        <taxon>Roseobacteraceae</taxon>
        <taxon>Maritimibacter</taxon>
    </lineage>
</organism>
<accession>A0A5D0RGI3</accession>
<protein>
    <submittedName>
        <fullName evidence="2">GNAT family N-acetyltransferase</fullName>
    </submittedName>
</protein>
<feature type="domain" description="N-acetyltransferase" evidence="1">
    <location>
        <begin position="37"/>
        <end position="188"/>
    </location>
</feature>
<dbReference type="SUPFAM" id="SSF55729">
    <property type="entry name" value="Acyl-CoA N-acyltransferases (Nat)"/>
    <property type="match status" value="1"/>
</dbReference>
<dbReference type="AlphaFoldDB" id="A0A5D0RGI3"/>
<dbReference type="CDD" id="cd04301">
    <property type="entry name" value="NAT_SF"/>
    <property type="match status" value="1"/>
</dbReference>